<feature type="domain" description="LRRCT" evidence="5">
    <location>
        <begin position="154"/>
        <end position="204"/>
    </location>
</feature>
<dbReference type="InterPro" id="IPR000483">
    <property type="entry name" value="Cys-rich_flank_reg_C"/>
</dbReference>
<dbReference type="InterPro" id="IPR050541">
    <property type="entry name" value="LRR_TM_domain-containing"/>
</dbReference>
<sequence>MRLLCGLLLLLCLVVWAAEARKGGKGRRMRNRDRSGTVKRFAADCKESTVNGEKFFDCQDRHLTAVLLGWPEDIHHLLLARNRIKVLRDDTFSQFRNLKSLDLQQNEISRIDEGAFNGLSRLTTLLLQHNRLQVASEGMLIPMPQLKYLRLHDNPWRCDCQLDSLVRFIQVPSNRNIGNYARCNEPREFSGRQLKKLDAELLCSPEQEKVLIPDPDNQPLPASQKKSDATSLCHTYVHPVPRMDCRNRDLKTVPADIPLDIARLDLSKNNIKQLRPKEFVSVKDLKLLNLSGNSLESIDTAAFTGLLYLGELDLSNNSLRYFQYGVLEDLYFLRKLSLEDNPWICDYNIHYLIYWLKHHPGVHYTGLVCSEPEEFRGWPVENYVKTYNADCPKDKQLDHLSGTDPAANSPQEFTAEIDEEELPIDLGPRPYRVPKKFEIIRLT</sequence>
<keyword evidence="7" id="KW-1185">Reference proteome</keyword>
<evidence type="ECO:0000256" key="3">
    <source>
        <dbReference type="ARBA" id="ARBA00022737"/>
    </source>
</evidence>
<feature type="signal peptide" evidence="4">
    <location>
        <begin position="1"/>
        <end position="20"/>
    </location>
</feature>
<dbReference type="Proteomes" id="UP000830375">
    <property type="component" value="Unassembled WGS sequence"/>
</dbReference>
<dbReference type="InterPro" id="IPR032675">
    <property type="entry name" value="LRR_dom_sf"/>
</dbReference>
<evidence type="ECO:0000259" key="5">
    <source>
        <dbReference type="SMART" id="SM00082"/>
    </source>
</evidence>
<keyword evidence="2 4" id="KW-0732">Signal</keyword>
<evidence type="ECO:0000256" key="4">
    <source>
        <dbReference type="SAM" id="SignalP"/>
    </source>
</evidence>
<accession>A0ABQ8MR95</accession>
<dbReference type="PANTHER" id="PTHR24369:SF213">
    <property type="entry name" value="INSULIN LIKE GROWTH FACTOR BINDING PROTEIN ACID LABILE SUBUNIT"/>
    <property type="match status" value="1"/>
</dbReference>
<evidence type="ECO:0000313" key="6">
    <source>
        <dbReference type="EMBL" id="KAI2665358.1"/>
    </source>
</evidence>
<dbReference type="PROSITE" id="PS51450">
    <property type="entry name" value="LRR"/>
    <property type="match status" value="2"/>
</dbReference>
<keyword evidence="3" id="KW-0677">Repeat</keyword>
<keyword evidence="1" id="KW-0433">Leucine-rich repeat</keyword>
<dbReference type="SUPFAM" id="SSF52058">
    <property type="entry name" value="L domain-like"/>
    <property type="match status" value="1"/>
</dbReference>
<evidence type="ECO:0000313" key="7">
    <source>
        <dbReference type="Proteomes" id="UP000830375"/>
    </source>
</evidence>
<dbReference type="Gene3D" id="3.80.10.10">
    <property type="entry name" value="Ribonuclease Inhibitor"/>
    <property type="match status" value="2"/>
</dbReference>
<dbReference type="Pfam" id="PF13855">
    <property type="entry name" value="LRR_8"/>
    <property type="match status" value="2"/>
</dbReference>
<dbReference type="PANTHER" id="PTHR24369">
    <property type="entry name" value="ANTIGEN BSP, PUTATIVE-RELATED"/>
    <property type="match status" value="1"/>
</dbReference>
<dbReference type="InterPro" id="IPR001611">
    <property type="entry name" value="Leu-rich_rpt"/>
</dbReference>
<organism evidence="6 7">
    <name type="scientific">Labeo rohita</name>
    <name type="common">Indian major carp</name>
    <name type="synonym">Cyprinus rohita</name>
    <dbReference type="NCBI Taxonomy" id="84645"/>
    <lineage>
        <taxon>Eukaryota</taxon>
        <taxon>Metazoa</taxon>
        <taxon>Chordata</taxon>
        <taxon>Craniata</taxon>
        <taxon>Vertebrata</taxon>
        <taxon>Euteleostomi</taxon>
        <taxon>Actinopterygii</taxon>
        <taxon>Neopterygii</taxon>
        <taxon>Teleostei</taxon>
        <taxon>Ostariophysi</taxon>
        <taxon>Cypriniformes</taxon>
        <taxon>Cyprinidae</taxon>
        <taxon>Labeoninae</taxon>
        <taxon>Labeonini</taxon>
        <taxon>Labeo</taxon>
    </lineage>
</organism>
<reference evidence="6 7" key="1">
    <citation type="submission" date="2022-01" db="EMBL/GenBank/DDBJ databases">
        <title>A high-quality chromosome-level genome assembly of rohu carp, Labeo rohita.</title>
        <authorList>
            <person name="Arick M.A. II"/>
            <person name="Hsu C.-Y."/>
            <person name="Magbanua Z."/>
            <person name="Pechanova O."/>
            <person name="Grover C."/>
            <person name="Miller E."/>
            <person name="Thrash A."/>
            <person name="Ezzel L."/>
            <person name="Alam S."/>
            <person name="Benzie J."/>
            <person name="Hamilton M."/>
            <person name="Karsi A."/>
            <person name="Lawrence M.L."/>
            <person name="Peterson D.G."/>
        </authorList>
    </citation>
    <scope>NUCLEOTIDE SEQUENCE [LARGE SCALE GENOMIC DNA]</scope>
    <source>
        <strain evidence="7">BAU-BD-2019</strain>
        <tissue evidence="6">Blood</tissue>
    </source>
</reference>
<dbReference type="SMART" id="SM00082">
    <property type="entry name" value="LRRCT"/>
    <property type="match status" value="2"/>
</dbReference>
<comment type="caution">
    <text evidence="6">The sequence shown here is derived from an EMBL/GenBank/DDBJ whole genome shotgun (WGS) entry which is preliminary data.</text>
</comment>
<dbReference type="EMBL" id="JACTAM010000004">
    <property type="protein sequence ID" value="KAI2665358.1"/>
    <property type="molecule type" value="Genomic_DNA"/>
</dbReference>
<dbReference type="SMART" id="SM00369">
    <property type="entry name" value="LRR_TYP"/>
    <property type="match status" value="5"/>
</dbReference>
<feature type="domain" description="LRRCT" evidence="5">
    <location>
        <begin position="341"/>
        <end position="392"/>
    </location>
</feature>
<gene>
    <name evidence="6" type="ORF">H4Q32_021616</name>
</gene>
<evidence type="ECO:0000256" key="2">
    <source>
        <dbReference type="ARBA" id="ARBA00022729"/>
    </source>
</evidence>
<dbReference type="InterPro" id="IPR003591">
    <property type="entry name" value="Leu-rich_rpt_typical-subtyp"/>
</dbReference>
<protein>
    <submittedName>
        <fullName evidence="6">Leucine-rich repeat-containing protein 17</fullName>
    </submittedName>
</protein>
<name>A0ABQ8MR95_LABRO</name>
<proteinExistence type="predicted"/>
<feature type="chain" id="PRO_5046025455" evidence="4">
    <location>
        <begin position="21"/>
        <end position="443"/>
    </location>
</feature>
<evidence type="ECO:0000256" key="1">
    <source>
        <dbReference type="ARBA" id="ARBA00022614"/>
    </source>
</evidence>